<feature type="transmembrane region" description="Helical" evidence="2">
    <location>
        <begin position="81"/>
        <end position="104"/>
    </location>
</feature>
<feature type="compositionally biased region" description="Basic and acidic residues" evidence="1">
    <location>
        <begin position="21"/>
        <end position="31"/>
    </location>
</feature>
<evidence type="ECO:0000256" key="2">
    <source>
        <dbReference type="SAM" id="Phobius"/>
    </source>
</evidence>
<dbReference type="EMBL" id="PVSR01000058">
    <property type="protein sequence ID" value="PRW61784.1"/>
    <property type="molecule type" value="Genomic_DNA"/>
</dbReference>
<dbReference type="Proteomes" id="UP000239352">
    <property type="component" value="Unassembled WGS sequence"/>
</dbReference>
<dbReference type="InParanoid" id="A0A2T0GRQ6"/>
<dbReference type="AlphaFoldDB" id="A0A2T0GRQ6"/>
<feature type="compositionally biased region" description="Low complexity" evidence="1">
    <location>
        <begin position="199"/>
        <end position="208"/>
    </location>
</feature>
<feature type="region of interest" description="Disordered" evidence="1">
    <location>
        <begin position="109"/>
        <end position="217"/>
    </location>
</feature>
<evidence type="ECO:0000256" key="1">
    <source>
        <dbReference type="SAM" id="MobiDB-lite"/>
    </source>
</evidence>
<dbReference type="RefSeq" id="WP_106115267.1">
    <property type="nucleotide sequence ID" value="NZ_PVSR01000058.1"/>
</dbReference>
<organism evidence="3 4">
    <name type="scientific">Actinopolyspora mortivallis</name>
    <dbReference type="NCBI Taxonomy" id="33906"/>
    <lineage>
        <taxon>Bacteria</taxon>
        <taxon>Bacillati</taxon>
        <taxon>Actinomycetota</taxon>
        <taxon>Actinomycetes</taxon>
        <taxon>Actinopolysporales</taxon>
        <taxon>Actinopolysporaceae</taxon>
        <taxon>Actinopolyspora</taxon>
    </lineage>
</organism>
<accession>A0A2T0GRQ6</accession>
<evidence type="ECO:0000313" key="3">
    <source>
        <dbReference type="EMBL" id="PRW61784.1"/>
    </source>
</evidence>
<name>A0A2T0GRQ6_ACTMO</name>
<comment type="caution">
    <text evidence="3">The sequence shown here is derived from an EMBL/GenBank/DDBJ whole genome shotgun (WGS) entry which is preliminary data.</text>
</comment>
<dbReference type="STRING" id="1050202.GCA_000384035_00341"/>
<keyword evidence="2" id="KW-0472">Membrane</keyword>
<feature type="compositionally biased region" description="Pro residues" evidence="1">
    <location>
        <begin position="182"/>
        <end position="193"/>
    </location>
</feature>
<proteinExistence type="predicted"/>
<keyword evidence="4" id="KW-1185">Reference proteome</keyword>
<keyword evidence="2" id="KW-1133">Transmembrane helix</keyword>
<keyword evidence="2" id="KW-0812">Transmembrane</keyword>
<protein>
    <submittedName>
        <fullName evidence="3">Uncharacterized protein</fullName>
    </submittedName>
</protein>
<gene>
    <name evidence="3" type="ORF">CEP50_18885</name>
</gene>
<feature type="region of interest" description="Disordered" evidence="1">
    <location>
        <begin position="1"/>
        <end position="54"/>
    </location>
</feature>
<sequence>MDSAKPNGWSGELDEPSTRPPGERCAPERRCVRLGTHTTAPRHGTGDSARGNTAEPWDMLHELDLGMVPASVTPPRTWRRAAWFAVTASAATLCGIVFATAALAPHPDTRTTAEPVRVPRGHGYPFPPDEEANSPERHAPPTTRPDRRMLVPSTPATKTSRRERPSQHPGAPDDTGTWQRAPLPPLEASPTRPPETTERTPLPTSTETAPARGEQYAVTTRWSRMRELTERYFSAVAAGELRAAYRMTGGRLHEAGFTEFSSRYEDAGHIGVSTTVVEAESTVTELRITRGDETETVRRRLRFDASQRHVVADLPATGSR</sequence>
<reference evidence="3 4" key="1">
    <citation type="submission" date="2018-03" db="EMBL/GenBank/DDBJ databases">
        <title>Actinopolyspora mortivallis from Sahara, screening for active biomolecules.</title>
        <authorList>
            <person name="Selama O."/>
            <person name="Wellington E.M.H."/>
            <person name="Hacene H."/>
        </authorList>
    </citation>
    <scope>NUCLEOTIDE SEQUENCE [LARGE SCALE GENOMIC DNA]</scope>
    <source>
        <strain evidence="3 4">M5A</strain>
    </source>
</reference>
<feature type="compositionally biased region" description="Basic and acidic residues" evidence="1">
    <location>
        <begin position="134"/>
        <end position="149"/>
    </location>
</feature>
<evidence type="ECO:0000313" key="4">
    <source>
        <dbReference type="Proteomes" id="UP000239352"/>
    </source>
</evidence>